<dbReference type="EMBL" id="QPMT01000033">
    <property type="protein sequence ID" value="KAF4854586.1"/>
    <property type="molecule type" value="Genomic_DNA"/>
</dbReference>
<feature type="domain" description="Heterokaryon incompatibility" evidence="1">
    <location>
        <begin position="210"/>
        <end position="355"/>
    </location>
</feature>
<dbReference type="Proteomes" id="UP000711996">
    <property type="component" value="Unassembled WGS sequence"/>
</dbReference>
<feature type="domain" description="DUF4246" evidence="2">
    <location>
        <begin position="528"/>
        <end position="577"/>
    </location>
</feature>
<dbReference type="Pfam" id="PF06985">
    <property type="entry name" value="HET"/>
    <property type="match status" value="1"/>
</dbReference>
<evidence type="ECO:0000313" key="3">
    <source>
        <dbReference type="EMBL" id="KAF4854586.1"/>
    </source>
</evidence>
<sequence length="641" mass="72443">MPYCRICTKLTIDDVSNTDFRFHPNLKSLKQGADNNCPLCALCFRRLQDENEPQVISDLLDGKRPSQSREGTWYHSIWLHGEYVPVEHNTGSRRGESSGGGVWISVGRFRAGFNNMEETNISGFQVTARLSWYALNRTSAALSYPERCIGVDPDANAHISLARSHFEECRKFHKLCAVQRSKAMPTRVIAVGDTSRPPRLLVTEGLEEPYLALSYCWGPSQTTFKLTKDTFDKMIKGINEGRLTKTHQEAINFTRALGLHYIWIDALCIIQGDENDWSFESRRMEQVYGNAALTIVAARSSDACLGFINPPSSTGKIGKACAIPLSPSNKDVLYLDVPRTVKRGPVWTRGWCFQEKILSNRSVIFCETQLLYECRTWEIWEDGKSKHLGSVPTFLAPGFVSSAKNREADIAKTLSMWYQSLYDFTQRKLSNPHDVFAAIASIAKLAKEVLQSRYLAGLWEADLVRGLLWKSMHSFLGKRCEPVTRPKPTAFAPAPVLRAPSWSWASVEGHIRNETDARRVKKLFAKESIKHCVTTFKLIDKTKASYRKILALFLVDLRVPIIGTANMPPQQRGWWKEGAAQGDRLGTLPPEITDVVFDNMDFPIGIEEAKRTRADLMEERTTIAEQGMGVMTTMEWNFCEH</sequence>
<evidence type="ECO:0000259" key="1">
    <source>
        <dbReference type="Pfam" id="PF06985"/>
    </source>
</evidence>
<organism evidence="3 4">
    <name type="scientific">Colletotrichum siamense</name>
    <name type="common">Anthracnose fungus</name>
    <dbReference type="NCBI Taxonomy" id="690259"/>
    <lineage>
        <taxon>Eukaryota</taxon>
        <taxon>Fungi</taxon>
        <taxon>Dikarya</taxon>
        <taxon>Ascomycota</taxon>
        <taxon>Pezizomycotina</taxon>
        <taxon>Sordariomycetes</taxon>
        <taxon>Hypocreomycetidae</taxon>
        <taxon>Glomerellales</taxon>
        <taxon>Glomerellaceae</taxon>
        <taxon>Colletotrichum</taxon>
        <taxon>Colletotrichum gloeosporioides species complex</taxon>
    </lineage>
</organism>
<proteinExistence type="predicted"/>
<dbReference type="InterPro" id="IPR049192">
    <property type="entry name" value="DUF4246_C"/>
</dbReference>
<keyword evidence="4" id="KW-1185">Reference proteome</keyword>
<gene>
    <name evidence="3" type="ORF">CGCSCA2_v009566</name>
</gene>
<evidence type="ECO:0008006" key="5">
    <source>
        <dbReference type="Google" id="ProtNLM"/>
    </source>
</evidence>
<dbReference type="OrthoDB" id="47007at2759"/>
<comment type="caution">
    <text evidence="3">The sequence shown here is derived from an EMBL/GenBank/DDBJ whole genome shotgun (WGS) entry which is preliminary data.</text>
</comment>
<evidence type="ECO:0000313" key="4">
    <source>
        <dbReference type="Proteomes" id="UP000711996"/>
    </source>
</evidence>
<reference evidence="3" key="1">
    <citation type="submission" date="2019-06" db="EMBL/GenBank/DDBJ databases">
        <authorList>
            <person name="Gan P."/>
            <person name="Shirasu K."/>
        </authorList>
    </citation>
    <scope>NUCLEOTIDE SEQUENCE [LARGE SCALE GENOMIC DNA]</scope>
    <source>
        <strain evidence="3">CAD2</strain>
    </source>
</reference>
<accession>A0A9P5EMK6</accession>
<name>A0A9P5EMK6_COLSI</name>
<dbReference type="PANTHER" id="PTHR33112:SF10">
    <property type="entry name" value="TOL"/>
    <property type="match status" value="1"/>
</dbReference>
<dbReference type="Pfam" id="PF14033">
    <property type="entry name" value="DUF4246"/>
    <property type="match status" value="1"/>
</dbReference>
<dbReference type="AlphaFoldDB" id="A0A9P5EMK6"/>
<protein>
    <recommendedName>
        <fullName evidence="5">Heterokaryon incompatibility protein</fullName>
    </recommendedName>
</protein>
<dbReference type="InterPro" id="IPR010730">
    <property type="entry name" value="HET"/>
</dbReference>
<evidence type="ECO:0000259" key="2">
    <source>
        <dbReference type="Pfam" id="PF14033"/>
    </source>
</evidence>
<dbReference type="PANTHER" id="PTHR33112">
    <property type="entry name" value="DOMAIN PROTEIN, PUTATIVE-RELATED"/>
    <property type="match status" value="1"/>
</dbReference>